<protein>
    <submittedName>
        <fullName evidence="1">Uncharacterized protein</fullName>
    </submittedName>
</protein>
<name>T1GGM5_MEGSC</name>
<reference evidence="1" key="2">
    <citation type="submission" date="2015-06" db="UniProtKB">
        <authorList>
            <consortium name="EnsemblMetazoa"/>
        </authorList>
    </citation>
    <scope>IDENTIFICATION</scope>
</reference>
<proteinExistence type="predicted"/>
<sequence>MHKSNFALVRNYVTPRYFNYVEDPISF</sequence>
<accession>T1GGM5</accession>
<dbReference type="HOGENOM" id="CLU_3415389_0_0_1"/>
<dbReference type="EMBL" id="CAQQ02174223">
    <property type="status" value="NOT_ANNOTATED_CDS"/>
    <property type="molecule type" value="Genomic_DNA"/>
</dbReference>
<keyword evidence="2" id="KW-1185">Reference proteome</keyword>
<evidence type="ECO:0000313" key="2">
    <source>
        <dbReference type="Proteomes" id="UP000015102"/>
    </source>
</evidence>
<reference evidence="2" key="1">
    <citation type="submission" date="2013-02" db="EMBL/GenBank/DDBJ databases">
        <authorList>
            <person name="Hughes D."/>
        </authorList>
    </citation>
    <scope>NUCLEOTIDE SEQUENCE</scope>
    <source>
        <strain>Durham</strain>
        <strain evidence="2">NC isolate 2 -- Noor lab</strain>
    </source>
</reference>
<dbReference type="EnsemblMetazoa" id="MESCA002548-RA">
    <property type="protein sequence ID" value="MESCA002548-PA"/>
    <property type="gene ID" value="MESCA002548"/>
</dbReference>
<dbReference type="EMBL" id="CAQQ02174222">
    <property type="status" value="NOT_ANNOTATED_CDS"/>
    <property type="molecule type" value="Genomic_DNA"/>
</dbReference>
<dbReference type="Proteomes" id="UP000015102">
    <property type="component" value="Unassembled WGS sequence"/>
</dbReference>
<dbReference type="AlphaFoldDB" id="T1GGM5"/>
<evidence type="ECO:0000313" key="1">
    <source>
        <dbReference type="EnsemblMetazoa" id="MESCA002548-PA"/>
    </source>
</evidence>
<organism evidence="1 2">
    <name type="scientific">Megaselia scalaris</name>
    <name type="common">Humpbacked fly</name>
    <name type="synonym">Phora scalaris</name>
    <dbReference type="NCBI Taxonomy" id="36166"/>
    <lineage>
        <taxon>Eukaryota</taxon>
        <taxon>Metazoa</taxon>
        <taxon>Ecdysozoa</taxon>
        <taxon>Arthropoda</taxon>
        <taxon>Hexapoda</taxon>
        <taxon>Insecta</taxon>
        <taxon>Pterygota</taxon>
        <taxon>Neoptera</taxon>
        <taxon>Endopterygota</taxon>
        <taxon>Diptera</taxon>
        <taxon>Brachycera</taxon>
        <taxon>Muscomorpha</taxon>
        <taxon>Platypezoidea</taxon>
        <taxon>Phoridae</taxon>
        <taxon>Megaseliini</taxon>
        <taxon>Megaselia</taxon>
    </lineage>
</organism>